<evidence type="ECO:0000256" key="1">
    <source>
        <dbReference type="ARBA" id="ARBA00010219"/>
    </source>
</evidence>
<comment type="caution">
    <text evidence="5">The sequence shown here is derived from an EMBL/GenBank/DDBJ whole genome shotgun (WGS) entry which is preliminary data.</text>
</comment>
<name>A0ABP7DN50_9SPHN</name>
<feature type="site" description="Could be important to modulate the pK values of the two catalytic cysteine residues" evidence="3">
    <location>
        <position position="165"/>
    </location>
</feature>
<comment type="catalytic activity">
    <reaction evidence="3">
        <text>(2S,6S)-2,6-diaminopimelate = meso-2,6-diaminopimelate</text>
        <dbReference type="Rhea" id="RHEA:15393"/>
        <dbReference type="ChEBI" id="CHEBI:57609"/>
        <dbReference type="ChEBI" id="CHEBI:57791"/>
        <dbReference type="EC" id="5.1.1.7"/>
    </reaction>
</comment>
<feature type="site" description="Could be important to modulate the pK values of the two catalytic cysteine residues" evidence="3">
    <location>
        <position position="214"/>
    </location>
</feature>
<dbReference type="Pfam" id="PF01678">
    <property type="entry name" value="DAP_epimerase"/>
    <property type="match status" value="2"/>
</dbReference>
<feature type="binding site" evidence="3">
    <location>
        <position position="13"/>
    </location>
    <ligand>
        <name>substrate</name>
    </ligand>
</feature>
<comment type="subunit">
    <text evidence="3">Homodimer.</text>
</comment>
<dbReference type="HAMAP" id="MF_00197">
    <property type="entry name" value="DAP_epimerase"/>
    <property type="match status" value="1"/>
</dbReference>
<dbReference type="NCBIfam" id="TIGR00652">
    <property type="entry name" value="DapF"/>
    <property type="match status" value="1"/>
</dbReference>
<evidence type="ECO:0000313" key="5">
    <source>
        <dbReference type="EMBL" id="GAA3707132.1"/>
    </source>
</evidence>
<dbReference type="RefSeq" id="WP_344692808.1">
    <property type="nucleotide sequence ID" value="NZ_BAABBF010000003.1"/>
</dbReference>
<keyword evidence="3" id="KW-0963">Cytoplasm</keyword>
<evidence type="ECO:0000256" key="4">
    <source>
        <dbReference type="NCBIfam" id="TIGR00652"/>
    </source>
</evidence>
<feature type="binding site" evidence="3">
    <location>
        <begin position="214"/>
        <end position="215"/>
    </location>
    <ligand>
        <name>substrate</name>
    </ligand>
</feature>
<dbReference type="Gene3D" id="3.10.310.10">
    <property type="entry name" value="Diaminopimelate Epimerase, Chain A, domain 1"/>
    <property type="match status" value="2"/>
</dbReference>
<dbReference type="EC" id="5.1.1.7" evidence="3 4"/>
<dbReference type="PANTHER" id="PTHR31689">
    <property type="entry name" value="DIAMINOPIMELATE EPIMERASE, CHLOROPLASTIC"/>
    <property type="match status" value="1"/>
</dbReference>
<feature type="binding site" evidence="3">
    <location>
        <begin position="224"/>
        <end position="225"/>
    </location>
    <ligand>
        <name>substrate</name>
    </ligand>
</feature>
<sequence>MRLSIIKCHGSGNDFPLIDARELTLSDAAWAGVARALADRAGPVGGDGLLLFLNGDATHPIGFRMFNPDGSEAETCLNGVRCVARAGFAALGVEAAGVRLAGSLADAARDTPLASGVYTVRETAGPVTLDVARWPLDIGAERIIEAVVPPLGDRLFTALAIPNPHLVHFTDAVDEDELVRIGRLCEAAPDWLPNRANVSFVVVRPDSLFVRTFERGVGLTNSCGSAMAASTYAACLTGRWAYDRPVTVLNRGGLVRAAATADAMVTLSGNATFEWQGEVTVDSATDTAGDLVVTARFDDEVAAWAGVVTQAAAFR</sequence>
<dbReference type="EMBL" id="BAABBF010000003">
    <property type="protein sequence ID" value="GAA3707132.1"/>
    <property type="molecule type" value="Genomic_DNA"/>
</dbReference>
<evidence type="ECO:0000256" key="2">
    <source>
        <dbReference type="ARBA" id="ARBA00023235"/>
    </source>
</evidence>
<dbReference type="InterPro" id="IPR001653">
    <property type="entry name" value="DAP_epimerase_DapF"/>
</dbReference>
<reference evidence="6" key="1">
    <citation type="journal article" date="2019" name="Int. J. Syst. Evol. Microbiol.">
        <title>The Global Catalogue of Microorganisms (GCM) 10K type strain sequencing project: providing services to taxonomists for standard genome sequencing and annotation.</title>
        <authorList>
            <consortium name="The Broad Institute Genomics Platform"/>
            <consortium name="The Broad Institute Genome Sequencing Center for Infectious Disease"/>
            <person name="Wu L."/>
            <person name="Ma J."/>
        </authorList>
    </citation>
    <scope>NUCLEOTIDE SEQUENCE [LARGE SCALE GENOMIC DNA]</scope>
    <source>
        <strain evidence="6">JCM 17498</strain>
    </source>
</reference>
<keyword evidence="3" id="KW-0457">Lysine biosynthesis</keyword>
<protein>
    <recommendedName>
        <fullName evidence="3 4">Diaminopimelate epimerase</fullName>
        <shortName evidence="3">DAP epimerase</shortName>
        <ecNumber evidence="3 4">5.1.1.7</ecNumber>
    </recommendedName>
    <alternativeName>
        <fullName evidence="3">PLP-independent amino acid racemase</fullName>
    </alternativeName>
</protein>
<comment type="pathway">
    <text evidence="3">Amino-acid biosynthesis; L-lysine biosynthesis via DAP pathway; DL-2,6-diaminopimelate from LL-2,6-diaminopimelate: step 1/1.</text>
</comment>
<evidence type="ECO:0000256" key="3">
    <source>
        <dbReference type="HAMAP-Rule" id="MF_00197"/>
    </source>
</evidence>
<keyword evidence="3" id="KW-0028">Amino-acid biosynthesis</keyword>
<comment type="caution">
    <text evidence="3">Lacks conserved residue(s) required for the propagation of feature annotation.</text>
</comment>
<evidence type="ECO:0000313" key="6">
    <source>
        <dbReference type="Proteomes" id="UP001500523"/>
    </source>
</evidence>
<comment type="subcellular location">
    <subcellularLocation>
        <location evidence="3">Cytoplasm</location>
    </subcellularLocation>
</comment>
<feature type="binding site" evidence="3">
    <location>
        <position position="197"/>
    </location>
    <ligand>
        <name>substrate</name>
    </ligand>
</feature>
<keyword evidence="6" id="KW-1185">Reference proteome</keyword>
<organism evidence="5 6">
    <name type="scientific">Sphingomonas cynarae</name>
    <dbReference type="NCBI Taxonomy" id="930197"/>
    <lineage>
        <taxon>Bacteria</taxon>
        <taxon>Pseudomonadati</taxon>
        <taxon>Pseudomonadota</taxon>
        <taxon>Alphaproteobacteria</taxon>
        <taxon>Sphingomonadales</taxon>
        <taxon>Sphingomonadaceae</taxon>
        <taxon>Sphingomonas</taxon>
    </lineage>
</organism>
<proteinExistence type="inferred from homology"/>
<dbReference type="SUPFAM" id="SSF54506">
    <property type="entry name" value="Diaminopimelate epimerase-like"/>
    <property type="match status" value="2"/>
</dbReference>
<keyword evidence="2 3" id="KW-0413">Isomerase</keyword>
<dbReference type="PANTHER" id="PTHR31689:SF0">
    <property type="entry name" value="DIAMINOPIMELATE EPIMERASE"/>
    <property type="match status" value="1"/>
</dbReference>
<feature type="active site" description="Proton donor" evidence="3">
    <location>
        <position position="76"/>
    </location>
</feature>
<feature type="active site" description="Proton acceptor" evidence="3">
    <location>
        <position position="223"/>
    </location>
</feature>
<feature type="binding site" evidence="3">
    <location>
        <position position="163"/>
    </location>
    <ligand>
        <name>substrate</name>
    </ligand>
</feature>
<comment type="similarity">
    <text evidence="1 3">Belongs to the diaminopimelate epimerase family.</text>
</comment>
<feature type="binding site" evidence="3">
    <location>
        <position position="67"/>
    </location>
    <ligand>
        <name>substrate</name>
    </ligand>
</feature>
<comment type="function">
    <text evidence="3">Catalyzes the stereoinversion of LL-2,6-diaminopimelate (L,L-DAP) to meso-diaminopimelate (meso-DAP), a precursor of L-lysine and an essential component of the bacterial peptidoglycan.</text>
</comment>
<dbReference type="Proteomes" id="UP001500523">
    <property type="component" value="Unassembled WGS sequence"/>
</dbReference>
<accession>A0ABP7DN50</accession>
<gene>
    <name evidence="3 5" type="primary">dapF</name>
    <name evidence="5" type="ORF">GCM10022268_15690</name>
</gene>